<dbReference type="InterPro" id="IPR029032">
    <property type="entry name" value="AhpD-like"/>
</dbReference>
<reference evidence="2" key="1">
    <citation type="journal article" date="2020" name="mSystems">
        <title>Genome- and Community-Level Interaction Insights into Carbon Utilization and Element Cycling Functions of Hydrothermarchaeota in Hydrothermal Sediment.</title>
        <authorList>
            <person name="Zhou Z."/>
            <person name="Liu Y."/>
            <person name="Xu W."/>
            <person name="Pan J."/>
            <person name="Luo Z.H."/>
            <person name="Li M."/>
        </authorList>
    </citation>
    <scope>NUCLEOTIDE SEQUENCE [LARGE SCALE GENOMIC DNA]</scope>
    <source>
        <strain evidence="2">SpSt-479</strain>
    </source>
</reference>
<dbReference type="AlphaFoldDB" id="A0A7V3E875"/>
<protein>
    <submittedName>
        <fullName evidence="2">Carboxymuconolactone decarboxylase family protein</fullName>
    </submittedName>
</protein>
<proteinExistence type="predicted"/>
<dbReference type="PANTHER" id="PTHR33930:SF2">
    <property type="entry name" value="BLR3452 PROTEIN"/>
    <property type="match status" value="1"/>
</dbReference>
<name>A0A7V3E875_9BACT</name>
<feature type="domain" description="Carboxymuconolactone decarboxylase-like" evidence="1">
    <location>
        <begin position="16"/>
        <end position="98"/>
    </location>
</feature>
<dbReference type="EMBL" id="DSUJ01000010">
    <property type="protein sequence ID" value="HFI92133.1"/>
    <property type="molecule type" value="Genomic_DNA"/>
</dbReference>
<organism evidence="2">
    <name type="scientific">Ignavibacterium album</name>
    <dbReference type="NCBI Taxonomy" id="591197"/>
    <lineage>
        <taxon>Bacteria</taxon>
        <taxon>Pseudomonadati</taxon>
        <taxon>Ignavibacteriota</taxon>
        <taxon>Ignavibacteria</taxon>
        <taxon>Ignavibacteriales</taxon>
        <taxon>Ignavibacteriaceae</taxon>
        <taxon>Ignavibacterium</taxon>
    </lineage>
</organism>
<comment type="caution">
    <text evidence="2">The sequence shown here is derived from an EMBL/GenBank/DDBJ whole genome shotgun (WGS) entry which is preliminary data.</text>
</comment>
<dbReference type="InterPro" id="IPR003779">
    <property type="entry name" value="CMD-like"/>
</dbReference>
<evidence type="ECO:0000259" key="1">
    <source>
        <dbReference type="Pfam" id="PF02627"/>
    </source>
</evidence>
<dbReference type="PANTHER" id="PTHR33930">
    <property type="entry name" value="ALKYL HYDROPEROXIDE REDUCTASE AHPD"/>
    <property type="match status" value="1"/>
</dbReference>
<evidence type="ECO:0000313" key="2">
    <source>
        <dbReference type="EMBL" id="HFI92133.1"/>
    </source>
</evidence>
<sequence length="105" mass="11516">MSQIPKRFQKFTEDFPEVAKAYEQLGDSVHAAGPLDEKTRALIKLAISIGARLEGAVHSHARKALKVGCTSEEMRQVALLSLPTIGLPSMMAALSWIDDIIENKK</sequence>
<accession>A0A7V3E875</accession>
<dbReference type="Pfam" id="PF02627">
    <property type="entry name" value="CMD"/>
    <property type="match status" value="1"/>
</dbReference>
<dbReference type="SUPFAM" id="SSF69118">
    <property type="entry name" value="AhpD-like"/>
    <property type="match status" value="1"/>
</dbReference>
<gene>
    <name evidence="2" type="ORF">ENS31_11510</name>
</gene>
<dbReference type="GO" id="GO:0051920">
    <property type="term" value="F:peroxiredoxin activity"/>
    <property type="evidence" value="ECO:0007669"/>
    <property type="project" value="InterPro"/>
</dbReference>
<dbReference type="Gene3D" id="1.20.1290.10">
    <property type="entry name" value="AhpD-like"/>
    <property type="match status" value="1"/>
</dbReference>